<evidence type="ECO:0000313" key="2">
    <source>
        <dbReference type="Proteomes" id="UP000466586"/>
    </source>
</evidence>
<dbReference type="AlphaFoldDB" id="A0A7K1YEQ7"/>
<comment type="caution">
    <text evidence="1">The sequence shown here is derived from an EMBL/GenBank/DDBJ whole genome shotgun (WGS) entry which is preliminary data.</text>
</comment>
<reference evidence="1 2" key="1">
    <citation type="submission" date="2019-11" db="EMBL/GenBank/DDBJ databases">
        <title>Pedobacter sp. HMF7647 Genome sequencing and assembly.</title>
        <authorList>
            <person name="Kang H."/>
            <person name="Kim H."/>
            <person name="Joh K."/>
        </authorList>
    </citation>
    <scope>NUCLEOTIDE SEQUENCE [LARGE SCALE GENOMIC DNA]</scope>
    <source>
        <strain evidence="1 2">HMF7647</strain>
    </source>
</reference>
<proteinExistence type="predicted"/>
<accession>A0A7K1YEQ7</accession>
<evidence type="ECO:0000313" key="1">
    <source>
        <dbReference type="EMBL" id="MXV53085.1"/>
    </source>
</evidence>
<sequence>MTVQPSQNLNRVPVNAFVILKNEGSLSDEDRQKFTDSALLKQILPIVRMTVQPSQNLN</sequence>
<gene>
    <name evidence="1" type="ORF">GS399_19110</name>
</gene>
<organism evidence="1 2">
    <name type="scientific">Hufsiella arboris</name>
    <dbReference type="NCBI Taxonomy" id="2695275"/>
    <lineage>
        <taxon>Bacteria</taxon>
        <taxon>Pseudomonadati</taxon>
        <taxon>Bacteroidota</taxon>
        <taxon>Sphingobacteriia</taxon>
        <taxon>Sphingobacteriales</taxon>
        <taxon>Sphingobacteriaceae</taxon>
        <taxon>Hufsiella</taxon>
    </lineage>
</organism>
<dbReference type="EMBL" id="WVHT01000013">
    <property type="protein sequence ID" value="MXV53085.1"/>
    <property type="molecule type" value="Genomic_DNA"/>
</dbReference>
<name>A0A7K1YEQ7_9SPHI</name>
<dbReference type="RefSeq" id="WP_160846265.1">
    <property type="nucleotide sequence ID" value="NZ_WVHT01000013.1"/>
</dbReference>
<protein>
    <submittedName>
        <fullName evidence="1">Uncharacterized protein</fullName>
    </submittedName>
</protein>
<dbReference type="Proteomes" id="UP000466586">
    <property type="component" value="Unassembled WGS sequence"/>
</dbReference>
<keyword evidence="2" id="KW-1185">Reference proteome</keyword>